<feature type="transmembrane region" description="Helical" evidence="12">
    <location>
        <begin position="172"/>
        <end position="188"/>
    </location>
</feature>
<evidence type="ECO:0000259" key="13">
    <source>
        <dbReference type="Pfam" id="PF02163"/>
    </source>
</evidence>
<feature type="transmembrane region" description="Helical" evidence="12">
    <location>
        <begin position="107"/>
        <end position="126"/>
    </location>
</feature>
<dbReference type="GO" id="GO:0008237">
    <property type="term" value="F:metallopeptidase activity"/>
    <property type="evidence" value="ECO:0007669"/>
    <property type="project" value="UniProtKB-KW"/>
</dbReference>
<comment type="caution">
    <text evidence="14">The sequence shown here is derived from an EMBL/GenBank/DDBJ whole genome shotgun (WGS) entry which is preliminary data.</text>
</comment>
<accession>A0A934HY50</accession>
<dbReference type="Proteomes" id="UP000622687">
    <property type="component" value="Unassembled WGS sequence"/>
</dbReference>
<dbReference type="InterPro" id="IPR008915">
    <property type="entry name" value="Peptidase_M50"/>
</dbReference>
<dbReference type="GO" id="GO:0046872">
    <property type="term" value="F:metal ion binding"/>
    <property type="evidence" value="ECO:0007669"/>
    <property type="project" value="UniProtKB-KW"/>
</dbReference>
<evidence type="ECO:0000256" key="5">
    <source>
        <dbReference type="ARBA" id="ARBA00022692"/>
    </source>
</evidence>
<organism evidence="14 15">
    <name type="scientific">Clostridium aciditolerans</name>
    <dbReference type="NCBI Taxonomy" id="339861"/>
    <lineage>
        <taxon>Bacteria</taxon>
        <taxon>Bacillati</taxon>
        <taxon>Bacillota</taxon>
        <taxon>Clostridia</taxon>
        <taxon>Eubacteriales</taxon>
        <taxon>Clostridiaceae</taxon>
        <taxon>Clostridium</taxon>
    </lineage>
</organism>
<keyword evidence="9 12" id="KW-1133">Transmembrane helix</keyword>
<feature type="transmembrane region" description="Helical" evidence="12">
    <location>
        <begin position="147"/>
        <end position="166"/>
    </location>
</feature>
<keyword evidence="4" id="KW-0645">Protease</keyword>
<dbReference type="AlphaFoldDB" id="A0A934HY50"/>
<dbReference type="GO" id="GO:0006508">
    <property type="term" value="P:proteolysis"/>
    <property type="evidence" value="ECO:0007669"/>
    <property type="project" value="UniProtKB-KW"/>
</dbReference>
<feature type="domain" description="Peptidase M50" evidence="13">
    <location>
        <begin position="28"/>
        <end position="95"/>
    </location>
</feature>
<evidence type="ECO:0000256" key="2">
    <source>
        <dbReference type="ARBA" id="ARBA00004141"/>
    </source>
</evidence>
<comment type="similarity">
    <text evidence="3">Belongs to the peptidase M50B family.</text>
</comment>
<name>A0A934HY50_9CLOT</name>
<evidence type="ECO:0000256" key="3">
    <source>
        <dbReference type="ARBA" id="ARBA00007931"/>
    </source>
</evidence>
<dbReference type="PANTHER" id="PTHR39188:SF3">
    <property type="entry name" value="STAGE IV SPORULATION PROTEIN FB"/>
    <property type="match status" value="1"/>
</dbReference>
<keyword evidence="7" id="KW-0378">Hydrolase</keyword>
<comment type="subcellular location">
    <subcellularLocation>
        <location evidence="2">Membrane</location>
        <topology evidence="2">Multi-pass membrane protein</topology>
    </subcellularLocation>
</comment>
<dbReference type="RefSeq" id="WP_211141123.1">
    <property type="nucleotide sequence ID" value="NZ_JAEEGB010000004.1"/>
</dbReference>
<dbReference type="GO" id="GO:0016020">
    <property type="term" value="C:membrane"/>
    <property type="evidence" value="ECO:0007669"/>
    <property type="project" value="UniProtKB-SubCell"/>
</dbReference>
<evidence type="ECO:0000256" key="6">
    <source>
        <dbReference type="ARBA" id="ARBA00022723"/>
    </source>
</evidence>
<reference evidence="14" key="1">
    <citation type="submission" date="2020-12" db="EMBL/GenBank/DDBJ databases">
        <title>Clostridium thailandense sp. nov., a novel acetogenic bacterium isolated from peat land soil in Thailand.</title>
        <authorList>
            <person name="Chaikitkaew S."/>
            <person name="Birkeland N.K."/>
        </authorList>
    </citation>
    <scope>NUCLEOTIDE SEQUENCE</scope>
    <source>
        <strain evidence="14">DSM 17425</strain>
    </source>
</reference>
<feature type="transmembrane region" description="Helical" evidence="12">
    <location>
        <begin position="75"/>
        <end position="95"/>
    </location>
</feature>
<evidence type="ECO:0000256" key="4">
    <source>
        <dbReference type="ARBA" id="ARBA00022670"/>
    </source>
</evidence>
<evidence type="ECO:0000256" key="9">
    <source>
        <dbReference type="ARBA" id="ARBA00022989"/>
    </source>
</evidence>
<keyword evidence="10" id="KW-0482">Metalloprotease</keyword>
<dbReference type="Pfam" id="PF02163">
    <property type="entry name" value="Peptidase_M50"/>
    <property type="match status" value="2"/>
</dbReference>
<keyword evidence="15" id="KW-1185">Reference proteome</keyword>
<dbReference type="EMBL" id="JAEEGB010000004">
    <property type="protein sequence ID" value="MBI6871676.1"/>
    <property type="molecule type" value="Genomic_DNA"/>
</dbReference>
<evidence type="ECO:0000256" key="1">
    <source>
        <dbReference type="ARBA" id="ARBA00001947"/>
    </source>
</evidence>
<dbReference type="CDD" id="cd06161">
    <property type="entry name" value="S2P-M50_SpoIVFB"/>
    <property type="match status" value="1"/>
</dbReference>
<evidence type="ECO:0000313" key="15">
    <source>
        <dbReference type="Proteomes" id="UP000622687"/>
    </source>
</evidence>
<keyword evidence="6" id="KW-0479">Metal-binding</keyword>
<evidence type="ECO:0000256" key="7">
    <source>
        <dbReference type="ARBA" id="ARBA00022801"/>
    </source>
</evidence>
<comment type="cofactor">
    <cofactor evidence="1">
        <name>Zn(2+)</name>
        <dbReference type="ChEBI" id="CHEBI:29105"/>
    </cofactor>
</comment>
<proteinExistence type="inferred from homology"/>
<feature type="transmembrane region" description="Helical" evidence="12">
    <location>
        <begin position="44"/>
        <end position="63"/>
    </location>
</feature>
<feature type="transmembrane region" description="Helical" evidence="12">
    <location>
        <begin position="7"/>
        <end position="32"/>
    </location>
</feature>
<sequence>MVKVSRYFIPYIIFLIAIGYKGQLIYSFLIVIIHEFVHYLVARYYNFCGFDIELMIVGAALRFRELDEASPKEDLIISISGPMANLVLCIVFFILHKEFPCKEFYMLFEGNLAIGLFNLIPAFPLDGGRILRDILNFKLMYRKSNKIMITTSIIIGSVIMLIYVLLFLKGNNIFSIGIIGIFIIISSLKEKERISYIIMGDIIKKKYKFIYRGYIENKNTSIYYKKDLLSVMALFDKNKYNVFTVLDEEMKVMDIIYEEEIISALKTYGNITIKEFMKIENNER</sequence>
<evidence type="ECO:0000256" key="8">
    <source>
        <dbReference type="ARBA" id="ARBA00022833"/>
    </source>
</evidence>
<evidence type="ECO:0000313" key="14">
    <source>
        <dbReference type="EMBL" id="MBI6871676.1"/>
    </source>
</evidence>
<keyword evidence="11 12" id="KW-0472">Membrane</keyword>
<evidence type="ECO:0000256" key="12">
    <source>
        <dbReference type="SAM" id="Phobius"/>
    </source>
</evidence>
<keyword evidence="8" id="KW-0862">Zinc</keyword>
<feature type="domain" description="Peptidase M50" evidence="13">
    <location>
        <begin position="104"/>
        <end position="155"/>
    </location>
</feature>
<evidence type="ECO:0000256" key="10">
    <source>
        <dbReference type="ARBA" id="ARBA00023049"/>
    </source>
</evidence>
<keyword evidence="5 12" id="KW-0812">Transmembrane</keyword>
<evidence type="ECO:0000256" key="11">
    <source>
        <dbReference type="ARBA" id="ARBA00023136"/>
    </source>
</evidence>
<dbReference type="PANTHER" id="PTHR39188">
    <property type="entry name" value="MEMBRANE-ASSOCIATED ZINC METALLOPROTEASE M50B"/>
    <property type="match status" value="1"/>
</dbReference>
<gene>
    <name evidence="14" type="ORF">I6U51_03015</name>
</gene>
<protein>
    <submittedName>
        <fullName evidence="14">M50 family metallopeptidase</fullName>
    </submittedName>
</protein>